<dbReference type="Gene3D" id="3.40.50.150">
    <property type="entry name" value="Vaccinia Virus protein VP39"/>
    <property type="match status" value="1"/>
</dbReference>
<feature type="binding site" evidence="7 8">
    <location>
        <position position="19"/>
    </location>
    <ligand>
        <name>S-adenosyl-L-methionine</name>
        <dbReference type="ChEBI" id="CHEBI:59789"/>
    </ligand>
</feature>
<dbReference type="Gene3D" id="1.10.8.100">
    <property type="entry name" value="Ribosomal RNA adenine dimethylase-like, domain 2"/>
    <property type="match status" value="1"/>
</dbReference>
<organism evidence="10 11">
    <name type="scientific">Parasutterella excrementihominis</name>
    <dbReference type="NCBI Taxonomy" id="487175"/>
    <lineage>
        <taxon>Bacteria</taxon>
        <taxon>Pseudomonadati</taxon>
        <taxon>Pseudomonadota</taxon>
        <taxon>Betaproteobacteria</taxon>
        <taxon>Burkholderiales</taxon>
        <taxon>Sutterellaceae</taxon>
        <taxon>Parasutterella</taxon>
    </lineage>
</organism>
<feature type="binding site" evidence="7 8">
    <location>
        <position position="17"/>
    </location>
    <ligand>
        <name>S-adenosyl-L-methionine</name>
        <dbReference type="ChEBI" id="CHEBI:59789"/>
    </ligand>
</feature>
<evidence type="ECO:0000313" key="10">
    <source>
        <dbReference type="EMBL" id="MTU42359.1"/>
    </source>
</evidence>
<dbReference type="GO" id="GO:0005829">
    <property type="term" value="C:cytosol"/>
    <property type="evidence" value="ECO:0007669"/>
    <property type="project" value="TreeGrafter"/>
</dbReference>
<dbReference type="HAMAP" id="MF_00607">
    <property type="entry name" value="16SrRNA_methyltr_A"/>
    <property type="match status" value="1"/>
</dbReference>
<dbReference type="EMBL" id="WNCL01000003">
    <property type="protein sequence ID" value="MTU42359.1"/>
    <property type="molecule type" value="Genomic_DNA"/>
</dbReference>
<sequence length="274" mass="31041">MAEVLKHHKARKRFGQNFLNDDFWINKIAEAVDPKEGQKIIEIGPGQAALTKELIAGAKHIYCVEIDRDLAAWLRTKFTPEQLTVLEADALKFDWRDFAAEEKIRVVGNLPYNISSPLLFKLSEISDRVVDQHFMLQKEVVDRMVAAPGSKAYGRLSVMLQRKYRMVKLFDVPPEAFTPAPKVMSSVVRMIPIQNPAEVDEETFHQVVAASFAMRRKTLKNNLAKWISPEMMEEAGIKPEQRAESVPLENFIRLARLVHAAGISIVLPGQVQPD</sequence>
<gene>
    <name evidence="7 10" type="primary">rsmA</name>
    <name evidence="7" type="synonym">ksgA</name>
    <name evidence="10" type="ORF">GMD42_01730</name>
</gene>
<dbReference type="EC" id="2.1.1.182" evidence="7"/>
<comment type="function">
    <text evidence="7">Specifically dimethylates two adjacent adenosines (A1518 and A1519) in the loop of a conserved hairpin near the 3'-end of 16S rRNA in the 30S particle. May play a critical role in biogenesis of 30S subunits.</text>
</comment>
<dbReference type="GeneID" id="43349821"/>
<dbReference type="InterPro" id="IPR001737">
    <property type="entry name" value="KsgA/Erm"/>
</dbReference>
<name>A0A6I3S311_9BURK</name>
<feature type="binding site" evidence="7 8">
    <location>
        <position position="65"/>
    </location>
    <ligand>
        <name>S-adenosyl-L-methionine</name>
        <dbReference type="ChEBI" id="CHEBI:59789"/>
    </ligand>
</feature>
<comment type="subcellular location">
    <subcellularLocation>
        <location evidence="7">Cytoplasm</location>
    </subcellularLocation>
</comment>
<dbReference type="GO" id="GO:0003723">
    <property type="term" value="F:RNA binding"/>
    <property type="evidence" value="ECO:0007669"/>
    <property type="project" value="UniProtKB-UniRule"/>
</dbReference>
<feature type="binding site" evidence="7 8">
    <location>
        <position position="89"/>
    </location>
    <ligand>
        <name>S-adenosyl-L-methionine</name>
        <dbReference type="ChEBI" id="CHEBI:59789"/>
    </ligand>
</feature>
<comment type="caution">
    <text evidence="10">The sequence shown here is derived from an EMBL/GenBank/DDBJ whole genome shotgun (WGS) entry which is preliminary data.</text>
</comment>
<dbReference type="PANTHER" id="PTHR11727:SF7">
    <property type="entry name" value="DIMETHYLADENOSINE TRANSFERASE-RELATED"/>
    <property type="match status" value="1"/>
</dbReference>
<dbReference type="SUPFAM" id="SSF53335">
    <property type="entry name" value="S-adenosyl-L-methionine-dependent methyltransferases"/>
    <property type="match status" value="1"/>
</dbReference>
<comment type="catalytic activity">
    <reaction evidence="7">
        <text>adenosine(1518)/adenosine(1519) in 16S rRNA + 4 S-adenosyl-L-methionine = N(6)-dimethyladenosine(1518)/N(6)-dimethyladenosine(1519) in 16S rRNA + 4 S-adenosyl-L-homocysteine + 4 H(+)</text>
        <dbReference type="Rhea" id="RHEA:19609"/>
        <dbReference type="Rhea" id="RHEA-COMP:10232"/>
        <dbReference type="Rhea" id="RHEA-COMP:10233"/>
        <dbReference type="ChEBI" id="CHEBI:15378"/>
        <dbReference type="ChEBI" id="CHEBI:57856"/>
        <dbReference type="ChEBI" id="CHEBI:59789"/>
        <dbReference type="ChEBI" id="CHEBI:74411"/>
        <dbReference type="ChEBI" id="CHEBI:74493"/>
        <dbReference type="EC" id="2.1.1.182"/>
    </reaction>
</comment>
<feature type="binding site" evidence="7 8">
    <location>
        <position position="109"/>
    </location>
    <ligand>
        <name>S-adenosyl-L-methionine</name>
        <dbReference type="ChEBI" id="CHEBI:59789"/>
    </ligand>
</feature>
<keyword evidence="1 7" id="KW-0963">Cytoplasm</keyword>
<dbReference type="AlphaFoldDB" id="A0A6I3S311"/>
<dbReference type="InterPro" id="IPR011530">
    <property type="entry name" value="rRNA_adenine_dimethylase"/>
</dbReference>
<feature type="domain" description="Ribosomal RNA adenine methylase transferase N-terminal" evidence="9">
    <location>
        <begin position="24"/>
        <end position="194"/>
    </location>
</feature>
<dbReference type="GO" id="GO:0052908">
    <property type="term" value="F:16S rRNA (adenine(1518)-N(6)/adenine(1519)-N(6))-dimethyltransferase activity"/>
    <property type="evidence" value="ECO:0007669"/>
    <property type="project" value="UniProtKB-EC"/>
</dbReference>
<dbReference type="FunFam" id="1.10.8.100:FF:000001">
    <property type="entry name" value="Ribosomal RNA small subunit methyltransferase A"/>
    <property type="match status" value="1"/>
</dbReference>
<keyword evidence="5 7" id="KW-0949">S-adenosyl-L-methionine</keyword>
<dbReference type="PROSITE" id="PS51689">
    <property type="entry name" value="SAM_RNA_A_N6_MT"/>
    <property type="match status" value="1"/>
</dbReference>
<dbReference type="InterPro" id="IPR023165">
    <property type="entry name" value="rRNA_Ade_diMease-like_C"/>
</dbReference>
<evidence type="ECO:0000256" key="3">
    <source>
        <dbReference type="ARBA" id="ARBA00022603"/>
    </source>
</evidence>
<evidence type="ECO:0000256" key="2">
    <source>
        <dbReference type="ARBA" id="ARBA00022552"/>
    </source>
</evidence>
<keyword evidence="3 7" id="KW-0489">Methyltransferase</keyword>
<feature type="binding site" evidence="7 8">
    <location>
        <position position="44"/>
    </location>
    <ligand>
        <name>S-adenosyl-L-methionine</name>
        <dbReference type="ChEBI" id="CHEBI:59789"/>
    </ligand>
</feature>
<accession>A0A6I3S311</accession>
<comment type="similarity">
    <text evidence="7">Belongs to the class I-like SAM-binding methyltransferase superfamily. rRNA adenine N(6)-methyltransferase family. RsmA subfamily.</text>
</comment>
<evidence type="ECO:0000256" key="8">
    <source>
        <dbReference type="PROSITE-ProRule" id="PRU01026"/>
    </source>
</evidence>
<keyword evidence="4 7" id="KW-0808">Transferase</keyword>
<evidence type="ECO:0000259" key="9">
    <source>
        <dbReference type="SMART" id="SM00650"/>
    </source>
</evidence>
<evidence type="ECO:0000256" key="5">
    <source>
        <dbReference type="ARBA" id="ARBA00022691"/>
    </source>
</evidence>
<protein>
    <recommendedName>
        <fullName evidence="7">Ribosomal RNA small subunit methyltransferase A</fullName>
        <ecNumber evidence="7">2.1.1.182</ecNumber>
    </recommendedName>
    <alternativeName>
        <fullName evidence="7">16S rRNA (adenine(1518)-N(6)/adenine(1519)-N(6))-dimethyltransferase</fullName>
    </alternativeName>
    <alternativeName>
        <fullName evidence="7">16S rRNA dimethyladenosine transferase</fullName>
    </alternativeName>
    <alternativeName>
        <fullName evidence="7">16S rRNA dimethylase</fullName>
    </alternativeName>
    <alternativeName>
        <fullName evidence="7">S-adenosylmethionine-6-N', N'-adenosyl(rRNA) dimethyltransferase</fullName>
    </alternativeName>
</protein>
<dbReference type="InterPro" id="IPR029063">
    <property type="entry name" value="SAM-dependent_MTases_sf"/>
</dbReference>
<evidence type="ECO:0000256" key="7">
    <source>
        <dbReference type="HAMAP-Rule" id="MF_00607"/>
    </source>
</evidence>
<dbReference type="Pfam" id="PF00398">
    <property type="entry name" value="RrnaAD"/>
    <property type="match status" value="1"/>
</dbReference>
<dbReference type="InterPro" id="IPR020596">
    <property type="entry name" value="rRNA_Ade_Mease_Trfase_CS"/>
</dbReference>
<evidence type="ECO:0000256" key="4">
    <source>
        <dbReference type="ARBA" id="ARBA00022679"/>
    </source>
</evidence>
<dbReference type="PANTHER" id="PTHR11727">
    <property type="entry name" value="DIMETHYLADENOSINE TRANSFERASE"/>
    <property type="match status" value="1"/>
</dbReference>
<dbReference type="PROSITE" id="PS01131">
    <property type="entry name" value="RRNA_A_DIMETH"/>
    <property type="match status" value="1"/>
</dbReference>
<dbReference type="SMART" id="SM00650">
    <property type="entry name" value="rADc"/>
    <property type="match status" value="1"/>
</dbReference>
<proteinExistence type="inferred from homology"/>
<evidence type="ECO:0000256" key="1">
    <source>
        <dbReference type="ARBA" id="ARBA00022490"/>
    </source>
</evidence>
<keyword evidence="6 7" id="KW-0694">RNA-binding</keyword>
<dbReference type="NCBIfam" id="TIGR00755">
    <property type="entry name" value="ksgA"/>
    <property type="match status" value="1"/>
</dbReference>
<dbReference type="InterPro" id="IPR020598">
    <property type="entry name" value="rRNA_Ade_methylase_Trfase_N"/>
</dbReference>
<keyword evidence="2 7" id="KW-0698">rRNA processing</keyword>
<dbReference type="RefSeq" id="WP_008810169.1">
    <property type="nucleotide sequence ID" value="NZ_CAJUON010000002.1"/>
</dbReference>
<evidence type="ECO:0000313" key="11">
    <source>
        <dbReference type="Proteomes" id="UP000462362"/>
    </source>
</evidence>
<evidence type="ECO:0000256" key="6">
    <source>
        <dbReference type="ARBA" id="ARBA00022884"/>
    </source>
</evidence>
<dbReference type="Proteomes" id="UP000462362">
    <property type="component" value="Unassembled WGS sequence"/>
</dbReference>
<reference evidence="10 11" key="1">
    <citation type="journal article" date="2019" name="Nat. Med.">
        <title>A library of human gut bacterial isolates paired with longitudinal multiomics data enables mechanistic microbiome research.</title>
        <authorList>
            <person name="Poyet M."/>
            <person name="Groussin M."/>
            <person name="Gibbons S.M."/>
            <person name="Avila-Pacheco J."/>
            <person name="Jiang X."/>
            <person name="Kearney S.M."/>
            <person name="Perrotta A.R."/>
            <person name="Berdy B."/>
            <person name="Zhao S."/>
            <person name="Lieberman T.D."/>
            <person name="Swanson P.K."/>
            <person name="Smith M."/>
            <person name="Roesemann S."/>
            <person name="Alexander J.E."/>
            <person name="Rich S.A."/>
            <person name="Livny J."/>
            <person name="Vlamakis H."/>
            <person name="Clish C."/>
            <person name="Bullock K."/>
            <person name="Deik A."/>
            <person name="Scott J."/>
            <person name="Pierce K.A."/>
            <person name="Xavier R.J."/>
            <person name="Alm E.J."/>
        </authorList>
    </citation>
    <scope>NUCLEOTIDE SEQUENCE [LARGE SCALE GENOMIC DNA]</scope>
    <source>
        <strain evidence="10 11">BIOML-A2</strain>
    </source>
</reference>